<sequence>MRGRARKLKQGEQYVSSDLERMQNIIQRINGMIRECNRAMVI</sequence>
<reference evidence="1 2" key="1">
    <citation type="journal article" date="2011" name="J. Bacteriol.">
        <title>Comparative genomics of 28 Salmonella enterica isolates: evidence for CRISPR-mediated adaptive sublineage evolution.</title>
        <authorList>
            <person name="Fricke W.F."/>
            <person name="Mammel M.K."/>
            <person name="McDermott P.F."/>
            <person name="Tartera C."/>
            <person name="White D.G."/>
            <person name="Leclerc J.E."/>
            <person name="Ravel J."/>
            <person name="Cebula T.A."/>
        </authorList>
    </citation>
    <scope>NUCLEOTIDE SEQUENCE [LARGE SCALE GENOMIC DNA]</scope>
    <source>
        <strain evidence="1 2">CT_02021853</strain>
    </source>
</reference>
<name>A0A6C7A2H4_SALDC</name>
<dbReference type="EMBL" id="CP001144">
    <property type="protein sequence ID" value="ACH77254.1"/>
    <property type="molecule type" value="Genomic_DNA"/>
</dbReference>
<organism evidence="1 2">
    <name type="scientific">Salmonella dublin (strain CT_02021853)</name>
    <dbReference type="NCBI Taxonomy" id="439851"/>
    <lineage>
        <taxon>Bacteria</taxon>
        <taxon>Pseudomonadati</taxon>
        <taxon>Pseudomonadota</taxon>
        <taxon>Gammaproteobacteria</taxon>
        <taxon>Enterobacterales</taxon>
        <taxon>Enterobacteriaceae</taxon>
        <taxon>Salmonella</taxon>
    </lineage>
</organism>
<evidence type="ECO:0000313" key="1">
    <source>
        <dbReference type="EMBL" id="ACH77254.1"/>
    </source>
</evidence>
<protein>
    <submittedName>
        <fullName evidence="1">Uncharacterized protein</fullName>
    </submittedName>
</protein>
<proteinExistence type="predicted"/>
<dbReference type="AlphaFoldDB" id="A0A6C7A2H4"/>
<dbReference type="Proteomes" id="UP000008322">
    <property type="component" value="Chromosome"/>
</dbReference>
<accession>A0A6C7A2H4</accession>
<gene>
    <name evidence="1" type="ordered locus">SeD_A1488</name>
</gene>
<evidence type="ECO:0000313" key="2">
    <source>
        <dbReference type="Proteomes" id="UP000008322"/>
    </source>
</evidence>
<dbReference type="KEGG" id="sed:SeD_A1488"/>